<dbReference type="InterPro" id="IPR036061">
    <property type="entry name" value="CheW-like_dom_sf"/>
</dbReference>
<dbReference type="EMBL" id="CP010802">
    <property type="protein sequence ID" value="ALC16699.1"/>
    <property type="molecule type" value="Genomic_DNA"/>
</dbReference>
<reference evidence="2 3" key="1">
    <citation type="submission" date="2015-07" db="EMBL/GenBank/DDBJ databases">
        <title>Isolation and Genomic Characterization of a Novel Halophilic Metal-Reducing Deltaproteobacterium from the Deep Subsurface.</title>
        <authorList>
            <person name="Badalamenti J.P."/>
            <person name="Summers Z.M."/>
            <person name="Gralnick J.A."/>
            <person name="Bond D.R."/>
        </authorList>
    </citation>
    <scope>NUCLEOTIDE SEQUENCE [LARGE SCALE GENOMIC DNA]</scope>
    <source>
        <strain evidence="2 3">WTL</strain>
    </source>
</reference>
<dbReference type="Gene3D" id="2.40.50.180">
    <property type="entry name" value="CheA-289, Domain 4"/>
    <property type="match status" value="1"/>
</dbReference>
<dbReference type="PATRIC" id="fig|1603606.3.peg.2088"/>
<accession>A0A0M3QFR7</accession>
<feature type="domain" description="CheW-like" evidence="1">
    <location>
        <begin position="17"/>
        <end position="157"/>
    </location>
</feature>
<organism evidence="2 3">
    <name type="scientific">Desulfuromonas soudanensis</name>
    <dbReference type="NCBI Taxonomy" id="1603606"/>
    <lineage>
        <taxon>Bacteria</taxon>
        <taxon>Pseudomonadati</taxon>
        <taxon>Thermodesulfobacteriota</taxon>
        <taxon>Desulfuromonadia</taxon>
        <taxon>Desulfuromonadales</taxon>
        <taxon>Desulfuromonadaceae</taxon>
        <taxon>Desulfuromonas</taxon>
    </lineage>
</organism>
<dbReference type="SUPFAM" id="SSF50341">
    <property type="entry name" value="CheW-like"/>
    <property type="match status" value="1"/>
</dbReference>
<evidence type="ECO:0000313" key="2">
    <source>
        <dbReference type="EMBL" id="ALC16699.1"/>
    </source>
</evidence>
<dbReference type="OrthoDB" id="9790406at2"/>
<gene>
    <name evidence="2" type="ORF">DSOUD_1928</name>
</gene>
<dbReference type="GO" id="GO:0007165">
    <property type="term" value="P:signal transduction"/>
    <property type="evidence" value="ECO:0007669"/>
    <property type="project" value="InterPro"/>
</dbReference>
<dbReference type="GO" id="GO:0006935">
    <property type="term" value="P:chemotaxis"/>
    <property type="evidence" value="ECO:0007669"/>
    <property type="project" value="InterPro"/>
</dbReference>
<dbReference type="GO" id="GO:0005829">
    <property type="term" value="C:cytosol"/>
    <property type="evidence" value="ECO:0007669"/>
    <property type="project" value="TreeGrafter"/>
</dbReference>
<dbReference type="SMART" id="SM00260">
    <property type="entry name" value="CheW"/>
    <property type="match status" value="1"/>
</dbReference>
<sequence>MIDKAVKFIDDAGGQQEVQLACFRVGSEMYALDIMRIKEIIRPLKLTPVPKSPPFIEGVINLRGAVIPVVDLRKRFDQQAVSGDRKMRVIICALSGRIVGLTVDEVTEVRSYSRKEVQPAPQFLKGRGSQFFLAVCRRDDDLVMLLDLEKILSSEEKIDLQRIDEVPAAPRTH</sequence>
<dbReference type="RefSeq" id="WP_053550774.1">
    <property type="nucleotide sequence ID" value="NZ_CP010802.1"/>
</dbReference>
<dbReference type="InterPro" id="IPR039315">
    <property type="entry name" value="CheW"/>
</dbReference>
<evidence type="ECO:0000259" key="1">
    <source>
        <dbReference type="PROSITE" id="PS50851"/>
    </source>
</evidence>
<dbReference type="Proteomes" id="UP000057158">
    <property type="component" value="Chromosome"/>
</dbReference>
<dbReference type="PROSITE" id="PS50851">
    <property type="entry name" value="CHEW"/>
    <property type="match status" value="1"/>
</dbReference>
<dbReference type="InterPro" id="IPR002545">
    <property type="entry name" value="CheW-lke_dom"/>
</dbReference>
<dbReference type="STRING" id="1603606.DSOUD_1928"/>
<dbReference type="PANTHER" id="PTHR22617:SF23">
    <property type="entry name" value="CHEMOTAXIS PROTEIN CHEW"/>
    <property type="match status" value="1"/>
</dbReference>
<dbReference type="KEGG" id="des:DSOUD_1928"/>
<dbReference type="PANTHER" id="PTHR22617">
    <property type="entry name" value="CHEMOTAXIS SENSOR HISTIDINE KINASE-RELATED"/>
    <property type="match status" value="1"/>
</dbReference>
<dbReference type="AlphaFoldDB" id="A0A0M3QFR7"/>
<name>A0A0M3QFR7_9BACT</name>
<keyword evidence="3" id="KW-1185">Reference proteome</keyword>
<evidence type="ECO:0000313" key="3">
    <source>
        <dbReference type="Proteomes" id="UP000057158"/>
    </source>
</evidence>
<proteinExistence type="predicted"/>
<dbReference type="Gene3D" id="2.30.30.40">
    <property type="entry name" value="SH3 Domains"/>
    <property type="match status" value="1"/>
</dbReference>
<dbReference type="Pfam" id="PF01584">
    <property type="entry name" value="CheW"/>
    <property type="match status" value="1"/>
</dbReference>
<protein>
    <submittedName>
        <fullName evidence="2">CheW protein</fullName>
    </submittedName>
</protein>